<sequence length="59" mass="5999">MARIFAPGVNMAGELTPASSLSFPPCASRSGVIVDRDGSRVGVVSISILLTPIPTATIT</sequence>
<dbReference type="EMBL" id="CP069105">
    <property type="protein sequence ID" value="QSS55724.1"/>
    <property type="molecule type" value="Genomic_DNA"/>
</dbReference>
<accession>A0A8A1LTI5</accession>
<evidence type="ECO:0000313" key="1">
    <source>
        <dbReference type="EMBL" id="QSS55724.1"/>
    </source>
</evidence>
<reference evidence="1" key="1">
    <citation type="submission" date="2021-01" db="EMBL/GenBank/DDBJ databases">
        <title>Chromosome-level genome assembly of a human fungal pathogen reveals clustering of transcriptionally co-regulated genes.</title>
        <authorList>
            <person name="Voorhies M."/>
            <person name="Cohen S."/>
            <person name="Shea T.P."/>
            <person name="Petrus S."/>
            <person name="Munoz J.F."/>
            <person name="Poplawski S."/>
            <person name="Goldman W.E."/>
            <person name="Michael T."/>
            <person name="Cuomo C.A."/>
            <person name="Sil A."/>
            <person name="Beyhan S."/>
        </authorList>
    </citation>
    <scope>NUCLEOTIDE SEQUENCE</scope>
    <source>
        <strain evidence="1">H88</strain>
    </source>
</reference>
<dbReference type="AlphaFoldDB" id="A0A8A1LTI5"/>
<organism evidence="1 2">
    <name type="scientific">Ajellomyces capsulatus (strain H88)</name>
    <name type="common">Darling's disease fungus</name>
    <name type="synonym">Histoplasma capsulatum</name>
    <dbReference type="NCBI Taxonomy" id="544711"/>
    <lineage>
        <taxon>Eukaryota</taxon>
        <taxon>Fungi</taxon>
        <taxon>Dikarya</taxon>
        <taxon>Ascomycota</taxon>
        <taxon>Pezizomycotina</taxon>
        <taxon>Eurotiomycetes</taxon>
        <taxon>Eurotiomycetidae</taxon>
        <taxon>Onygenales</taxon>
        <taxon>Ajellomycetaceae</taxon>
        <taxon>Histoplasma</taxon>
    </lineage>
</organism>
<gene>
    <name evidence="1" type="ORF">I7I53_03693</name>
</gene>
<dbReference type="VEuPathDB" id="FungiDB:I7I53_03693"/>
<proteinExistence type="predicted"/>
<name>A0A8A1LTI5_AJEC8</name>
<dbReference type="Proteomes" id="UP000663419">
    <property type="component" value="Chromosome 4"/>
</dbReference>
<protein>
    <submittedName>
        <fullName evidence="1">Uncharacterized protein</fullName>
    </submittedName>
</protein>
<evidence type="ECO:0000313" key="2">
    <source>
        <dbReference type="Proteomes" id="UP000663419"/>
    </source>
</evidence>